<keyword evidence="7" id="KW-1185">Reference proteome</keyword>
<dbReference type="InterPro" id="IPR036291">
    <property type="entry name" value="NAD(P)-bd_dom_sf"/>
</dbReference>
<protein>
    <submittedName>
        <fullName evidence="6">Oxidoreductase</fullName>
    </submittedName>
</protein>
<dbReference type="Pfam" id="PF02894">
    <property type="entry name" value="GFO_IDH_MocA_C"/>
    <property type="match status" value="1"/>
</dbReference>
<dbReference type="Proteomes" id="UP001477278">
    <property type="component" value="Unassembled WGS sequence"/>
</dbReference>
<reference evidence="6 7" key="1">
    <citation type="submission" date="2024-05" db="EMBL/GenBank/DDBJ databases">
        <title>Genome sequencing of Marine Estuary Bacteria, Shewanella vesiculosa and S. baltica, and Pseudomonas syringae.</title>
        <authorList>
            <person name="Gurung A."/>
            <person name="Maclea K.S."/>
        </authorList>
    </citation>
    <scope>NUCLEOTIDE SEQUENCE [LARGE SCALE GENOMIC DNA]</scope>
    <source>
        <strain evidence="6 7">1A</strain>
    </source>
</reference>
<comment type="similarity">
    <text evidence="1">Belongs to the Gfo/Idh/MocA family.</text>
</comment>
<keyword evidence="2" id="KW-0732">Signal</keyword>
<keyword evidence="3" id="KW-0560">Oxidoreductase</keyword>
<sequence>MIKVGVIGYGYSAKTFHIPLIESSASFELVAISSSQTELLRMKYSAISLYDNAAALIAGADLDLIIITAPNNVHFSLAKLCLEKGINVVIEKPMVTTSLQAIELIQLAKDRGLLLSVFHNRRWDGDFLTAKSLLQQNRFGSVRFFESHFDRFRPTVRPRWREQPGEGAGIWFDLGAHIVDQAICLFGLPEALTARCLPLREGSQTTDYFHVILHYENHEVVLHASSFSAAPNMRFRIEGTQGTYVKYGLDPQEEQLKTGITPNDPLYGVEKAANYGRFYGEISGDTSGQIRQTTVETVNGCYQQYYAEIAQAITLGGPNPVEPDDVVEVLRILELAELSSMSGKTMLMPKVNR</sequence>
<dbReference type="EMBL" id="JBDPZN010000001">
    <property type="protein sequence ID" value="MEO3681467.1"/>
    <property type="molecule type" value="Genomic_DNA"/>
</dbReference>
<evidence type="ECO:0000256" key="1">
    <source>
        <dbReference type="ARBA" id="ARBA00010928"/>
    </source>
</evidence>
<dbReference type="InterPro" id="IPR051317">
    <property type="entry name" value="Gfo/Idh/MocA_oxidoreduct"/>
</dbReference>
<dbReference type="PANTHER" id="PTHR43708:SF5">
    <property type="entry name" value="CONSERVED EXPRESSED OXIDOREDUCTASE (EUROFUNG)-RELATED"/>
    <property type="match status" value="1"/>
</dbReference>
<evidence type="ECO:0000256" key="3">
    <source>
        <dbReference type="ARBA" id="ARBA00023002"/>
    </source>
</evidence>
<feature type="domain" description="Gfo/Idh/MocA-like oxidoreductase N-terminal" evidence="4">
    <location>
        <begin position="2"/>
        <end position="119"/>
    </location>
</feature>
<evidence type="ECO:0000259" key="5">
    <source>
        <dbReference type="Pfam" id="PF02894"/>
    </source>
</evidence>
<evidence type="ECO:0000259" key="4">
    <source>
        <dbReference type="Pfam" id="PF01408"/>
    </source>
</evidence>
<evidence type="ECO:0000256" key="2">
    <source>
        <dbReference type="ARBA" id="ARBA00022729"/>
    </source>
</evidence>
<dbReference type="Pfam" id="PF01408">
    <property type="entry name" value="GFO_IDH_MocA"/>
    <property type="match status" value="1"/>
</dbReference>
<dbReference type="SUPFAM" id="SSF51735">
    <property type="entry name" value="NAD(P)-binding Rossmann-fold domains"/>
    <property type="match status" value="1"/>
</dbReference>
<evidence type="ECO:0000313" key="6">
    <source>
        <dbReference type="EMBL" id="MEO3681467.1"/>
    </source>
</evidence>
<dbReference type="InterPro" id="IPR000683">
    <property type="entry name" value="Gfo/Idh/MocA-like_OxRdtase_N"/>
</dbReference>
<dbReference type="NCBIfam" id="NF008607">
    <property type="entry name" value="PRK11579.1"/>
    <property type="match status" value="1"/>
</dbReference>
<dbReference type="RefSeq" id="WP_347689651.1">
    <property type="nucleotide sequence ID" value="NZ_JBDPZN010000001.1"/>
</dbReference>
<accession>A0ABV0FNH8</accession>
<evidence type="ECO:0000313" key="7">
    <source>
        <dbReference type="Proteomes" id="UP001477278"/>
    </source>
</evidence>
<dbReference type="PANTHER" id="PTHR43708">
    <property type="entry name" value="CONSERVED EXPRESSED OXIDOREDUCTASE (EUROFUNG)"/>
    <property type="match status" value="1"/>
</dbReference>
<dbReference type="Gene3D" id="3.30.360.10">
    <property type="entry name" value="Dihydrodipicolinate Reductase, domain 2"/>
    <property type="match status" value="1"/>
</dbReference>
<feature type="domain" description="Gfo/Idh/MocA-like oxidoreductase C-terminal" evidence="5">
    <location>
        <begin position="131"/>
        <end position="345"/>
    </location>
</feature>
<gene>
    <name evidence="6" type="ORF">ABHN84_04080</name>
</gene>
<dbReference type="Gene3D" id="3.40.50.720">
    <property type="entry name" value="NAD(P)-binding Rossmann-like Domain"/>
    <property type="match status" value="1"/>
</dbReference>
<name>A0ABV0FNH8_9GAMM</name>
<proteinExistence type="inferred from homology"/>
<dbReference type="InterPro" id="IPR004104">
    <property type="entry name" value="Gfo/Idh/MocA-like_OxRdtase_C"/>
</dbReference>
<comment type="caution">
    <text evidence="6">The sequence shown here is derived from an EMBL/GenBank/DDBJ whole genome shotgun (WGS) entry which is preliminary data.</text>
</comment>
<organism evidence="6 7">
    <name type="scientific">Shewanella vesiculosa</name>
    <dbReference type="NCBI Taxonomy" id="518738"/>
    <lineage>
        <taxon>Bacteria</taxon>
        <taxon>Pseudomonadati</taxon>
        <taxon>Pseudomonadota</taxon>
        <taxon>Gammaproteobacteria</taxon>
        <taxon>Alteromonadales</taxon>
        <taxon>Shewanellaceae</taxon>
        <taxon>Shewanella</taxon>
    </lineage>
</organism>